<sequence length="447" mass="50127">MYINSDAATPSMSQGGAKSAKPIRGFCQRLKGKQGRFRGNLSGKRVDFSGRTVISPDPNLRIDQVAVPDRVAKVLTYPETVTRYNRKKLQKLIINGPDVHPGANYLNKKNEEVKRNLRYGDRNKLAKFLSIGDVVERHIEDGDIVLFNRQPSLHRLSILSHFAKVMPWRTFRFNECVCTPYNADFDGDEMNLHVPQTEEARAEAMNLMGVKNNLLTPKSGEPIIAATQDFITGSYLISGKDSFYDRATFTQLLCMMSDADVLYDIPPPTIYKPHFMWTGKQLFSLLIKPNHKSNVLINLDAKNKTFVPPPKGQPNEMSPNDGFLIIRNSQVLAGVMDKSTLGDGKKHSVFYTILRDYGAVEAAKAMNRMAKLCARFLGNRGFSIGINDVTPSEDVKAKKEVLVENAYAKCDELIQLYKDGKLETQPGCNEEQTLEAKIGGLLSKLWF</sequence>
<gene>
    <name evidence="1" type="ORF">Amon02_000947100</name>
</gene>
<organism evidence="1 2">
    <name type="scientific">Ambrosiozyma monospora</name>
    <name type="common">Yeast</name>
    <name type="synonym">Endomycopsis monosporus</name>
    <dbReference type="NCBI Taxonomy" id="43982"/>
    <lineage>
        <taxon>Eukaryota</taxon>
        <taxon>Fungi</taxon>
        <taxon>Dikarya</taxon>
        <taxon>Ascomycota</taxon>
        <taxon>Saccharomycotina</taxon>
        <taxon>Pichiomycetes</taxon>
        <taxon>Pichiales</taxon>
        <taxon>Pichiaceae</taxon>
        <taxon>Ambrosiozyma</taxon>
    </lineage>
</organism>
<keyword evidence="2" id="KW-1185">Reference proteome</keyword>
<dbReference type="Proteomes" id="UP001165064">
    <property type="component" value="Unassembled WGS sequence"/>
</dbReference>
<name>A0ACB5TSQ2_AMBMO</name>
<dbReference type="EMBL" id="BSXS01008902">
    <property type="protein sequence ID" value="GME94024.1"/>
    <property type="molecule type" value="Genomic_DNA"/>
</dbReference>
<evidence type="ECO:0000313" key="1">
    <source>
        <dbReference type="EMBL" id="GME94024.1"/>
    </source>
</evidence>
<comment type="caution">
    <text evidence="1">The sequence shown here is derived from an EMBL/GenBank/DDBJ whole genome shotgun (WGS) entry which is preliminary data.</text>
</comment>
<accession>A0ACB5TSQ2</accession>
<protein>
    <submittedName>
        <fullName evidence="1">Unnamed protein product</fullName>
    </submittedName>
</protein>
<evidence type="ECO:0000313" key="2">
    <source>
        <dbReference type="Proteomes" id="UP001165064"/>
    </source>
</evidence>
<proteinExistence type="predicted"/>
<reference evidence="1" key="1">
    <citation type="submission" date="2023-04" db="EMBL/GenBank/DDBJ databases">
        <title>Ambrosiozyma monospora NBRC 10751.</title>
        <authorList>
            <person name="Ichikawa N."/>
            <person name="Sato H."/>
            <person name="Tonouchi N."/>
        </authorList>
    </citation>
    <scope>NUCLEOTIDE SEQUENCE</scope>
    <source>
        <strain evidence="1">NBRC 10751</strain>
    </source>
</reference>